<evidence type="ECO:0000259" key="13">
    <source>
        <dbReference type="SMART" id="SM00829"/>
    </source>
</evidence>
<organism evidence="14">
    <name type="scientific">Spongospora subterranea</name>
    <dbReference type="NCBI Taxonomy" id="70186"/>
    <lineage>
        <taxon>Eukaryota</taxon>
        <taxon>Sar</taxon>
        <taxon>Rhizaria</taxon>
        <taxon>Endomyxa</taxon>
        <taxon>Phytomyxea</taxon>
        <taxon>Plasmodiophorida</taxon>
        <taxon>Plasmodiophoridae</taxon>
        <taxon>Spongospora</taxon>
    </lineage>
</organism>
<keyword evidence="5" id="KW-0521">NADP</keyword>
<dbReference type="CDD" id="cd08290">
    <property type="entry name" value="ETR"/>
    <property type="match status" value="1"/>
</dbReference>
<dbReference type="GO" id="GO:0005739">
    <property type="term" value="C:mitochondrion"/>
    <property type="evidence" value="ECO:0007669"/>
    <property type="project" value="UniProtKB-SubCell"/>
</dbReference>
<dbReference type="InterPro" id="IPR013154">
    <property type="entry name" value="ADH-like_N"/>
</dbReference>
<evidence type="ECO:0000256" key="10">
    <source>
        <dbReference type="ARBA" id="ARBA00023160"/>
    </source>
</evidence>
<keyword evidence="9" id="KW-0496">Mitochondrion</keyword>
<dbReference type="PANTHER" id="PTHR43981:SF2">
    <property type="entry name" value="ENOYL-[ACYL-CARRIER-PROTEIN] REDUCTASE, MITOCHONDRIAL"/>
    <property type="match status" value="1"/>
</dbReference>
<keyword evidence="4" id="KW-0276">Fatty acid metabolism</keyword>
<dbReference type="SUPFAM" id="SSF50129">
    <property type="entry name" value="GroES-like"/>
    <property type="match status" value="1"/>
</dbReference>
<name>A0A0H5QQ22_9EUKA</name>
<sequence>MMRRVEKGFGAATRYYRAAVYRTHGKAEGVVRIEDVQEHDYDDLQPGQALIKFIASPINPSDINQIEGTYAILHDLPATPGNEGVALVERVHDVDHGRLKPGQRVIPASPGLGTWRTHCKTTIDNLIVIPDDISVESAATLAVNPVTAYRLLHDFMVLDEGSTIIQNAANSAVGRAVIQICKLMKVKTVNIIRDRDDFDAVSQLLTDLGADYVLPESDFSQLKSLPKPVLALNAVGGPSCTNLARSLCNGGQIITYGGMSRKPVTLPTGLLIFNDIVARGFWLTRCNMVAEKKEKTDILERLTGMIRDGMLKVDTESYSFEDLGSAISRACTGKKRAKVLLRFD</sequence>
<evidence type="ECO:0000256" key="9">
    <source>
        <dbReference type="ARBA" id="ARBA00023128"/>
    </source>
</evidence>
<evidence type="ECO:0000256" key="2">
    <source>
        <dbReference type="ARBA" id="ARBA00010371"/>
    </source>
</evidence>
<dbReference type="InterPro" id="IPR051034">
    <property type="entry name" value="Mito_Enoyl-ACP_Reductase"/>
</dbReference>
<keyword evidence="3" id="KW-0444">Lipid biosynthesis</keyword>
<dbReference type="GO" id="GO:0006633">
    <property type="term" value="P:fatty acid biosynthetic process"/>
    <property type="evidence" value="ECO:0007669"/>
    <property type="project" value="UniProtKB-KW"/>
</dbReference>
<proteinExistence type="inferred from homology"/>
<dbReference type="InterPro" id="IPR011032">
    <property type="entry name" value="GroES-like_sf"/>
</dbReference>
<dbReference type="InterPro" id="IPR013149">
    <property type="entry name" value="ADH-like_C"/>
</dbReference>
<dbReference type="FunFam" id="3.40.50.720:FF:000112">
    <property type="entry name" value="Enoyl-[acyl-carrier-protein] reductase 1, mitochondrial"/>
    <property type="match status" value="1"/>
</dbReference>
<dbReference type="SMART" id="SM00829">
    <property type="entry name" value="PKS_ER"/>
    <property type="match status" value="1"/>
</dbReference>
<evidence type="ECO:0000256" key="5">
    <source>
        <dbReference type="ARBA" id="ARBA00022857"/>
    </source>
</evidence>
<dbReference type="InterPro" id="IPR036291">
    <property type="entry name" value="NAD(P)-bd_dom_sf"/>
</dbReference>
<evidence type="ECO:0000256" key="8">
    <source>
        <dbReference type="ARBA" id="ARBA00023098"/>
    </source>
</evidence>
<accession>A0A0H5QQ22</accession>
<feature type="domain" description="Enoyl reductase (ER)" evidence="13">
    <location>
        <begin position="29"/>
        <end position="341"/>
    </location>
</feature>
<keyword evidence="6" id="KW-0809">Transit peptide</keyword>
<evidence type="ECO:0000256" key="3">
    <source>
        <dbReference type="ARBA" id="ARBA00022516"/>
    </source>
</evidence>
<dbReference type="EMBL" id="HACM01003701">
    <property type="protein sequence ID" value="CRZ04143.1"/>
    <property type="molecule type" value="Transcribed_RNA"/>
</dbReference>
<evidence type="ECO:0000256" key="12">
    <source>
        <dbReference type="ARBA" id="ARBA00048843"/>
    </source>
</evidence>
<protein>
    <recommendedName>
        <fullName evidence="11">enoyl-[acyl-carrier-protein] reductase</fullName>
        <ecNumber evidence="11">1.3.1.104</ecNumber>
    </recommendedName>
</protein>
<evidence type="ECO:0000256" key="6">
    <source>
        <dbReference type="ARBA" id="ARBA00022946"/>
    </source>
</evidence>
<dbReference type="EC" id="1.3.1.104" evidence="11"/>
<keyword evidence="8" id="KW-0443">Lipid metabolism</keyword>
<dbReference type="Pfam" id="PF08240">
    <property type="entry name" value="ADH_N"/>
    <property type="match status" value="1"/>
</dbReference>
<evidence type="ECO:0000256" key="4">
    <source>
        <dbReference type="ARBA" id="ARBA00022832"/>
    </source>
</evidence>
<reference evidence="14" key="1">
    <citation type="submission" date="2015-04" db="EMBL/GenBank/DDBJ databases">
        <title>The genome sequence of the plant pathogenic Rhizarian Plasmodiophora brassicae reveals insights in its biotrophic life cycle and the origin of chitin synthesis.</title>
        <authorList>
            <person name="Schwelm A."/>
            <person name="Fogelqvist J."/>
            <person name="Knaust A."/>
            <person name="Julke S."/>
            <person name="Lilja T."/>
            <person name="Dhandapani V."/>
            <person name="Bonilla-Rosso G."/>
            <person name="Karlsson M."/>
            <person name="Shevchenko A."/>
            <person name="Choi S.R."/>
            <person name="Kim H.G."/>
            <person name="Park J.Y."/>
            <person name="Lim Y.P."/>
            <person name="Ludwig-Muller J."/>
            <person name="Dixelius C."/>
        </authorList>
    </citation>
    <scope>NUCLEOTIDE SEQUENCE</scope>
    <source>
        <tissue evidence="14">Potato root galls</tissue>
    </source>
</reference>
<comment type="catalytic activity">
    <reaction evidence="12">
        <text>a 2,3-saturated acyl-[ACP] + NADP(+) = a (2E)-enoyl-[ACP] + NADPH + H(+)</text>
        <dbReference type="Rhea" id="RHEA:22564"/>
        <dbReference type="Rhea" id="RHEA-COMP:9925"/>
        <dbReference type="Rhea" id="RHEA-COMP:9926"/>
        <dbReference type="ChEBI" id="CHEBI:15378"/>
        <dbReference type="ChEBI" id="CHEBI:57783"/>
        <dbReference type="ChEBI" id="CHEBI:58349"/>
        <dbReference type="ChEBI" id="CHEBI:78784"/>
        <dbReference type="ChEBI" id="CHEBI:78785"/>
        <dbReference type="EC" id="1.3.1.104"/>
    </reaction>
</comment>
<dbReference type="Gene3D" id="3.40.50.720">
    <property type="entry name" value="NAD(P)-binding Rossmann-like Domain"/>
    <property type="match status" value="1"/>
</dbReference>
<keyword evidence="10" id="KW-0275">Fatty acid biosynthesis</keyword>
<comment type="subcellular location">
    <subcellularLocation>
        <location evidence="1">Mitochondrion</location>
    </subcellularLocation>
</comment>
<dbReference type="PANTHER" id="PTHR43981">
    <property type="entry name" value="ENOYL-[ACYL-CARRIER-PROTEIN] REDUCTASE, MITOCHONDRIAL"/>
    <property type="match status" value="1"/>
</dbReference>
<dbReference type="InterPro" id="IPR020843">
    <property type="entry name" value="ER"/>
</dbReference>
<dbReference type="SUPFAM" id="SSF51735">
    <property type="entry name" value="NAD(P)-binding Rossmann-fold domains"/>
    <property type="match status" value="1"/>
</dbReference>
<evidence type="ECO:0000256" key="11">
    <source>
        <dbReference type="ARBA" id="ARBA00038963"/>
    </source>
</evidence>
<evidence type="ECO:0000313" key="14">
    <source>
        <dbReference type="EMBL" id="CRZ04143.1"/>
    </source>
</evidence>
<dbReference type="AlphaFoldDB" id="A0A0H5QQ22"/>
<dbReference type="GO" id="GO:0141148">
    <property type="term" value="F:enoyl-[acyl-carrier-protein] reductase (NADPH) activity"/>
    <property type="evidence" value="ECO:0007669"/>
    <property type="project" value="UniProtKB-EC"/>
</dbReference>
<comment type="similarity">
    <text evidence="2">Belongs to the zinc-containing alcohol dehydrogenase family. Quinone oxidoreductase subfamily.</text>
</comment>
<keyword evidence="7" id="KW-0560">Oxidoreductase</keyword>
<evidence type="ECO:0000256" key="7">
    <source>
        <dbReference type="ARBA" id="ARBA00023002"/>
    </source>
</evidence>
<dbReference type="Pfam" id="PF00107">
    <property type="entry name" value="ADH_zinc_N"/>
    <property type="match status" value="1"/>
</dbReference>
<evidence type="ECO:0000256" key="1">
    <source>
        <dbReference type="ARBA" id="ARBA00004173"/>
    </source>
</evidence>
<dbReference type="Gene3D" id="3.90.180.10">
    <property type="entry name" value="Medium-chain alcohol dehydrogenases, catalytic domain"/>
    <property type="match status" value="1"/>
</dbReference>